<organism evidence="2 3">
    <name type="scientific">Paenibacillus albus</name>
    <dbReference type="NCBI Taxonomy" id="2495582"/>
    <lineage>
        <taxon>Bacteria</taxon>
        <taxon>Bacillati</taxon>
        <taxon>Bacillota</taxon>
        <taxon>Bacilli</taxon>
        <taxon>Bacillales</taxon>
        <taxon>Paenibacillaceae</taxon>
        <taxon>Paenibacillus</taxon>
    </lineage>
</organism>
<name>A0A3Q8X4G6_9BACL</name>
<dbReference type="Proteomes" id="UP000272528">
    <property type="component" value="Chromosome"/>
</dbReference>
<dbReference type="InterPro" id="IPR029063">
    <property type="entry name" value="SAM-dependent_MTases_sf"/>
</dbReference>
<reference evidence="3" key="1">
    <citation type="submission" date="2018-12" db="EMBL/GenBank/DDBJ databases">
        <title>Genome sequence of Peanibacillus sp.</title>
        <authorList>
            <person name="Subramani G."/>
            <person name="Srinivasan S."/>
            <person name="Kim M.K."/>
        </authorList>
    </citation>
    <scope>NUCLEOTIDE SEQUENCE [LARGE SCALE GENOMIC DNA]</scope>
    <source>
        <strain evidence="3">18JY67-1</strain>
    </source>
</reference>
<protein>
    <submittedName>
        <fullName evidence="2">Class I SAM-dependent methyltransferase</fullName>
    </submittedName>
</protein>
<evidence type="ECO:0000259" key="1">
    <source>
        <dbReference type="Pfam" id="PF13649"/>
    </source>
</evidence>
<dbReference type="Gene3D" id="2.20.25.110">
    <property type="entry name" value="S-adenosyl-L-methionine-dependent methyltransferases"/>
    <property type="match status" value="1"/>
</dbReference>
<dbReference type="OrthoDB" id="9811589at2"/>
<dbReference type="InterPro" id="IPR041698">
    <property type="entry name" value="Methyltransf_25"/>
</dbReference>
<keyword evidence="2" id="KW-0489">Methyltransferase</keyword>
<feature type="domain" description="Methyltransferase" evidence="1">
    <location>
        <begin position="44"/>
        <end position="139"/>
    </location>
</feature>
<dbReference type="CDD" id="cd02440">
    <property type="entry name" value="AdoMet_MTases"/>
    <property type="match status" value="1"/>
</dbReference>
<gene>
    <name evidence="2" type="ORF">EJC50_11725</name>
</gene>
<accession>A0A3Q8X4G6</accession>
<dbReference type="Gene3D" id="3.40.50.150">
    <property type="entry name" value="Vaccinia Virus protein VP39"/>
    <property type="match status" value="1"/>
</dbReference>
<dbReference type="GO" id="GO:0032259">
    <property type="term" value="P:methylation"/>
    <property type="evidence" value="ECO:0007669"/>
    <property type="project" value="UniProtKB-KW"/>
</dbReference>
<sequence>MSTWFEQSFGSDYMIVYRHRNWEQANREVQRMAAWLELPSGAAILDVGCGMGRHALALAQLGYEVTGMDLSKALLKKAREHNDEGLIKELIQGDMRELPFADHSFDATVNLFTSFGYFVEEDDNKRVLAEIRRVLKPDGQFLIDFLNAAYVIDHLVPRSERLDEETGLHIEELRSITEDGWVVKQIAIRAAGDEASIRCYEERVRLFSLTWFEQALSEAGLLLTHVYGDYEGHAYDEQRSPRLILKGRANH</sequence>
<keyword evidence="3" id="KW-1185">Reference proteome</keyword>
<keyword evidence="2" id="KW-0808">Transferase</keyword>
<dbReference type="Pfam" id="PF13649">
    <property type="entry name" value="Methyltransf_25"/>
    <property type="match status" value="1"/>
</dbReference>
<dbReference type="SUPFAM" id="SSF53335">
    <property type="entry name" value="S-adenosyl-L-methionine-dependent methyltransferases"/>
    <property type="match status" value="1"/>
</dbReference>
<evidence type="ECO:0000313" key="2">
    <source>
        <dbReference type="EMBL" id="AZN40245.1"/>
    </source>
</evidence>
<dbReference type="PANTHER" id="PTHR42912">
    <property type="entry name" value="METHYLTRANSFERASE"/>
    <property type="match status" value="1"/>
</dbReference>
<dbReference type="GO" id="GO:0008168">
    <property type="term" value="F:methyltransferase activity"/>
    <property type="evidence" value="ECO:0007669"/>
    <property type="project" value="UniProtKB-KW"/>
</dbReference>
<proteinExistence type="predicted"/>
<dbReference type="KEGG" id="palb:EJC50_11725"/>
<evidence type="ECO:0000313" key="3">
    <source>
        <dbReference type="Proteomes" id="UP000272528"/>
    </source>
</evidence>
<dbReference type="RefSeq" id="WP_126015480.1">
    <property type="nucleotide sequence ID" value="NZ_CP034437.1"/>
</dbReference>
<dbReference type="EMBL" id="CP034437">
    <property type="protein sequence ID" value="AZN40245.1"/>
    <property type="molecule type" value="Genomic_DNA"/>
</dbReference>
<dbReference type="InterPro" id="IPR050508">
    <property type="entry name" value="Methyltransf_Superfamily"/>
</dbReference>
<dbReference type="AlphaFoldDB" id="A0A3Q8X4G6"/>